<dbReference type="PROSITE" id="PS51257">
    <property type="entry name" value="PROKAR_LIPOPROTEIN"/>
    <property type="match status" value="1"/>
</dbReference>
<name>A0A1C6ITA7_9FIRM</name>
<protein>
    <recommendedName>
        <fullName evidence="3">Peptidylprolyl isomerase</fullName>
    </recommendedName>
</protein>
<evidence type="ECO:0000256" key="1">
    <source>
        <dbReference type="SAM" id="SignalP"/>
    </source>
</evidence>
<evidence type="ECO:0008006" key="3">
    <source>
        <dbReference type="Google" id="ProtNLM"/>
    </source>
</evidence>
<sequence length="348" mass="38367">MSIKKKLLAPLALVLSLVMAGCTFGTHFGTVATVGDVKITDGIYLYYQYTAYGEALSAVEDSEKSLFKQKVGDQTASEYIVDRTKTHCASYAAVEQLFAEKGLELTDSDRDYVDAAVAQNWPSGQKVMEKNGVSEATYKLIVENAVKSTKLFNALYGEGGEKAVTDEELLTYTRENYMRIRYFEIPKLDSNSASISKDGVNQMLGYAQQGVTDANGGKDFAQVASDVMAQCLPVGGYTVSEGADYIGATYVSYSEDGTNFPLAYVKAMKDTAVGSYGYYEGAQYIYVFQRVEVDSDPEAYASYKTSLLAAMKQPEYETLVQEKQDSLEVKISEEALKKYTPKKVKYEK</sequence>
<organism evidence="2">
    <name type="scientific">uncultured Anaerotruncus sp</name>
    <dbReference type="NCBI Taxonomy" id="905011"/>
    <lineage>
        <taxon>Bacteria</taxon>
        <taxon>Bacillati</taxon>
        <taxon>Bacillota</taxon>
        <taxon>Clostridia</taxon>
        <taxon>Eubacteriales</taxon>
        <taxon>Oscillospiraceae</taxon>
        <taxon>Anaerotruncus</taxon>
        <taxon>environmental samples</taxon>
    </lineage>
</organism>
<keyword evidence="1" id="KW-0732">Signal</keyword>
<proteinExistence type="predicted"/>
<evidence type="ECO:0000313" key="2">
    <source>
        <dbReference type="EMBL" id="SCJ72880.1"/>
    </source>
</evidence>
<feature type="chain" id="PRO_5038357054" description="Peptidylprolyl isomerase" evidence="1">
    <location>
        <begin position="21"/>
        <end position="348"/>
    </location>
</feature>
<dbReference type="AlphaFoldDB" id="A0A1C6ITA7"/>
<gene>
    <name evidence="2" type="ORF">SAMEA3545359_01662</name>
</gene>
<feature type="signal peptide" evidence="1">
    <location>
        <begin position="1"/>
        <end position="20"/>
    </location>
</feature>
<reference evidence="2" key="1">
    <citation type="submission" date="2015-09" db="EMBL/GenBank/DDBJ databases">
        <authorList>
            <consortium name="Pathogen Informatics"/>
        </authorList>
    </citation>
    <scope>NUCLEOTIDE SEQUENCE</scope>
    <source>
        <strain evidence="2">2789STDY5834896</strain>
    </source>
</reference>
<accession>A0A1C6ITA7</accession>
<dbReference type="EMBL" id="FMHG01000001">
    <property type="protein sequence ID" value="SCJ72880.1"/>
    <property type="molecule type" value="Genomic_DNA"/>
</dbReference>